<dbReference type="InterPro" id="IPR029311">
    <property type="entry name" value="CCDC50_N"/>
</dbReference>
<dbReference type="PANTHER" id="PTHR22115">
    <property type="entry name" value="C3ORF6 PROTEIN-RELATED"/>
    <property type="match status" value="1"/>
</dbReference>
<feature type="compositionally biased region" description="Basic and acidic residues" evidence="3">
    <location>
        <begin position="581"/>
        <end position="592"/>
    </location>
</feature>
<organism evidence="5 6">
    <name type="scientific">Lingula anatina</name>
    <name type="common">Brachiopod</name>
    <name type="synonym">Lingula unguis</name>
    <dbReference type="NCBI Taxonomy" id="7574"/>
    <lineage>
        <taxon>Eukaryota</taxon>
        <taxon>Metazoa</taxon>
        <taxon>Spiralia</taxon>
        <taxon>Lophotrochozoa</taxon>
        <taxon>Brachiopoda</taxon>
        <taxon>Linguliformea</taxon>
        <taxon>Lingulata</taxon>
        <taxon>Lingulida</taxon>
        <taxon>Linguloidea</taxon>
        <taxon>Lingulidae</taxon>
        <taxon>Lingula</taxon>
    </lineage>
</organism>
<gene>
    <name evidence="6" type="primary">LOC106164489</name>
</gene>
<keyword evidence="5" id="KW-1185">Reference proteome</keyword>
<evidence type="ECO:0000256" key="1">
    <source>
        <dbReference type="ARBA" id="ARBA00023054"/>
    </source>
</evidence>
<dbReference type="Pfam" id="PF15295">
    <property type="entry name" value="CCDC50_N"/>
    <property type="match status" value="1"/>
</dbReference>
<evidence type="ECO:0000313" key="6">
    <source>
        <dbReference type="RefSeq" id="XP_013397879.1"/>
    </source>
</evidence>
<feature type="compositionally biased region" description="Basic and acidic residues" evidence="3">
    <location>
        <begin position="461"/>
        <end position="471"/>
    </location>
</feature>
<feature type="compositionally biased region" description="Low complexity" evidence="3">
    <location>
        <begin position="437"/>
        <end position="449"/>
    </location>
</feature>
<feature type="compositionally biased region" description="Basic and acidic residues" evidence="3">
    <location>
        <begin position="272"/>
        <end position="298"/>
    </location>
</feature>
<evidence type="ECO:0000256" key="3">
    <source>
        <dbReference type="SAM" id="MobiDB-lite"/>
    </source>
</evidence>
<feature type="domain" description="Coiled-coil" evidence="4">
    <location>
        <begin position="17"/>
        <end position="147"/>
    </location>
</feature>
<evidence type="ECO:0000259" key="4">
    <source>
        <dbReference type="Pfam" id="PF15295"/>
    </source>
</evidence>
<feature type="compositionally biased region" description="Basic and acidic residues" evidence="3">
    <location>
        <begin position="233"/>
        <end position="243"/>
    </location>
</feature>
<evidence type="ECO:0000313" key="5">
    <source>
        <dbReference type="Proteomes" id="UP000085678"/>
    </source>
</evidence>
<dbReference type="Proteomes" id="UP000085678">
    <property type="component" value="Unplaced"/>
</dbReference>
<dbReference type="RefSeq" id="XP_013397879.1">
    <property type="nucleotide sequence ID" value="XM_013542425.1"/>
</dbReference>
<feature type="compositionally biased region" description="Basic residues" evidence="3">
    <location>
        <begin position="314"/>
        <end position="324"/>
    </location>
</feature>
<feature type="region of interest" description="Disordered" evidence="3">
    <location>
        <begin position="1"/>
        <end position="24"/>
    </location>
</feature>
<feature type="region of interest" description="Disordered" evidence="3">
    <location>
        <begin position="219"/>
        <end position="298"/>
    </location>
</feature>
<dbReference type="AlphaFoldDB" id="A0A1S3IK34"/>
<dbReference type="InterPro" id="IPR039303">
    <property type="entry name" value="CCDC50"/>
</dbReference>
<protein>
    <submittedName>
        <fullName evidence="6">Serine/arginine repetitive matrix protein 1-like isoform X1</fullName>
    </submittedName>
</protein>
<dbReference type="InParanoid" id="A0A1S3IK34"/>
<dbReference type="OrthoDB" id="9994767at2759"/>
<feature type="compositionally biased region" description="Pro residues" evidence="3">
    <location>
        <begin position="394"/>
        <end position="405"/>
    </location>
</feature>
<feature type="region of interest" description="Disordered" evidence="3">
    <location>
        <begin position="310"/>
        <end position="592"/>
    </location>
</feature>
<dbReference type="PANTHER" id="PTHR22115:SF4">
    <property type="entry name" value="COILED-COIL DOMAIN-CONTAINING PROTEIN"/>
    <property type="match status" value="1"/>
</dbReference>
<reference evidence="6" key="1">
    <citation type="submission" date="2025-08" db="UniProtKB">
        <authorList>
            <consortium name="RefSeq"/>
        </authorList>
    </citation>
    <scope>IDENTIFICATION</scope>
    <source>
        <tissue evidence="6">Gonads</tissue>
    </source>
</reference>
<dbReference type="GeneID" id="106164489"/>
<name>A0A1S3IK34_LINAN</name>
<proteinExistence type="predicted"/>
<accession>A0A1S3IK34</accession>
<feature type="compositionally biased region" description="Basic and acidic residues" evidence="3">
    <location>
        <begin position="15"/>
        <end position="24"/>
    </location>
</feature>
<dbReference type="KEGG" id="lak:106164489"/>
<keyword evidence="1 2" id="KW-0175">Coiled coil</keyword>
<evidence type="ECO:0000256" key="2">
    <source>
        <dbReference type="SAM" id="Coils"/>
    </source>
</evidence>
<feature type="coiled-coil region" evidence="2">
    <location>
        <begin position="73"/>
        <end position="158"/>
    </location>
</feature>
<sequence>MAEVQIRSGQGIDPKNSEDLPEDGRVNRVRQEWLVHEDGALAHRMQEEEFEDHFGLNRKTRRTVREDIQVAKVVQTEEEFVQQRERMLQLERLQQRAREDEEVARKVHLSQVEKMKKAEEERRRHEAEDEGRALQLQMEEEERQMERLALDDERKARQLQFEIIEAEMKRREEGESQMRAIGKTDEDIARKLQEKEQRRYERYQEKKRLAKERKRLEEQIAQESREMSPTTGHTRDDGRREDSGDFSDFYIPPAPEMDADESKQLQELQDEELARLIQEQEHKRGASTNKEKLKQIEQQDEELARIIQEEERLKTRKVREKHRQASMQQPHSRQLSEEFRHPAAARSKSVPTGPSHDYRPDKPPAYRAPPLPERVSLDNSSPLEDARSPGRTRAPPPSMPPPPIPAGQRPRWELELAVTGAGAELENSRPSPPHHSPAPSSQHDSMPRMSPSPPPLPPFEDLDHQSDEFESQRSQSPPHEYPGGAINIAAALDPTYRRQRTPGSQPPPADNSLRDSTLINRRMVYPGDERAEQTNVKRSLGPGAEAGYDGMYDDDDEGVMAVPGQRRGSERGSHSSKKNKSTKDKKNNCKQQ</sequence>